<feature type="chain" id="PRO_5047045738" evidence="6">
    <location>
        <begin position="23"/>
        <end position="520"/>
    </location>
</feature>
<keyword evidence="5" id="KW-0998">Cell outer membrane</keyword>
<evidence type="ECO:0000313" key="9">
    <source>
        <dbReference type="Proteomes" id="UP001500968"/>
    </source>
</evidence>
<evidence type="ECO:0000256" key="3">
    <source>
        <dbReference type="ARBA" id="ARBA00022729"/>
    </source>
</evidence>
<dbReference type="SUPFAM" id="SSF48452">
    <property type="entry name" value="TPR-like"/>
    <property type="match status" value="1"/>
</dbReference>
<keyword evidence="9" id="KW-1185">Reference proteome</keyword>
<evidence type="ECO:0000256" key="5">
    <source>
        <dbReference type="ARBA" id="ARBA00023237"/>
    </source>
</evidence>
<evidence type="ECO:0000313" key="8">
    <source>
        <dbReference type="EMBL" id="GAA4037074.1"/>
    </source>
</evidence>
<keyword evidence="4" id="KW-0472">Membrane</keyword>
<comment type="similarity">
    <text evidence="2">Belongs to the SusD family.</text>
</comment>
<dbReference type="RefSeq" id="WP_324690250.1">
    <property type="nucleotide sequence ID" value="NZ_JAXAVY010000001.1"/>
</dbReference>
<name>A0ABP7U6W0_9FLAO</name>
<organism evidence="8 9">
    <name type="scientific">Flavobacterium cheonhonense</name>
    <dbReference type="NCBI Taxonomy" id="706185"/>
    <lineage>
        <taxon>Bacteria</taxon>
        <taxon>Pseudomonadati</taxon>
        <taxon>Bacteroidota</taxon>
        <taxon>Flavobacteriia</taxon>
        <taxon>Flavobacteriales</taxon>
        <taxon>Flavobacteriaceae</taxon>
        <taxon>Flavobacterium</taxon>
    </lineage>
</organism>
<protein>
    <submittedName>
        <fullName evidence="8">RagB/SusD family nutrient uptake outer membrane protein</fullName>
    </submittedName>
</protein>
<proteinExistence type="inferred from homology"/>
<dbReference type="EMBL" id="BAABCR010000015">
    <property type="protein sequence ID" value="GAA4037074.1"/>
    <property type="molecule type" value="Genomic_DNA"/>
</dbReference>
<evidence type="ECO:0000259" key="7">
    <source>
        <dbReference type="Pfam" id="PF07980"/>
    </source>
</evidence>
<comment type="caution">
    <text evidence="8">The sequence shown here is derived from an EMBL/GenBank/DDBJ whole genome shotgun (WGS) entry which is preliminary data.</text>
</comment>
<dbReference type="Proteomes" id="UP001500968">
    <property type="component" value="Unassembled WGS sequence"/>
</dbReference>
<sequence>MKSIKSLIIILGLIFSVSSCNDATDIIQDGELGNGNTFRTVNDLAQFLNGSVYSSLGNTNEIMISASFTDECGIGPNNGGQELELHRFNLNQTTGYVSGMWIGHYTVINRVNRLIEASALITPNAAVDVEVEPGVFISEVDYYNAILAEARAVRAYSYFQLLSYFSTDLSDDSALGVMLFDYVPAIDEKLPRSTNGEVFALIESDLAFADSNIYNRTTASGYKYASSNMIAALRARMYLYRKNYTLAKQYAQQVVTSSGLSLTLATPYVAANFYNETTTTNPYRRIWADLSQGEVLFALSRPTGGSWGNIAANFFFNTTSATGGAYLDMGRNLFNELREVNGDIRGLAFVDPTSLIDASYLTNPAYNTSDVLVIDKYPGKPTQPLRSDIKIFRLSEMYFILAECAVAENQLATAAGYIKNIRDARNRLSAQPLPSYADQQQAWADILKERRKELCFEGHRYMDIKRLGVAANKSIDRNITDDLILSLPTTIPNNDHRFTLPIPQDEIAGNPTIQQNPGYN</sequence>
<gene>
    <name evidence="8" type="ORF">GCM10022386_23510</name>
</gene>
<feature type="signal peptide" evidence="6">
    <location>
        <begin position="1"/>
        <end position="22"/>
    </location>
</feature>
<feature type="domain" description="RagB/SusD" evidence="7">
    <location>
        <begin position="386"/>
        <end position="519"/>
    </location>
</feature>
<dbReference type="PROSITE" id="PS51257">
    <property type="entry name" value="PROKAR_LIPOPROTEIN"/>
    <property type="match status" value="1"/>
</dbReference>
<dbReference type="InterPro" id="IPR012944">
    <property type="entry name" value="SusD_RagB_dom"/>
</dbReference>
<reference evidence="9" key="1">
    <citation type="journal article" date="2019" name="Int. J. Syst. Evol. Microbiol.">
        <title>The Global Catalogue of Microorganisms (GCM) 10K type strain sequencing project: providing services to taxonomists for standard genome sequencing and annotation.</title>
        <authorList>
            <consortium name="The Broad Institute Genomics Platform"/>
            <consortium name="The Broad Institute Genome Sequencing Center for Infectious Disease"/>
            <person name="Wu L."/>
            <person name="Ma J."/>
        </authorList>
    </citation>
    <scope>NUCLEOTIDE SEQUENCE [LARGE SCALE GENOMIC DNA]</scope>
    <source>
        <strain evidence="9">JCM 17064</strain>
    </source>
</reference>
<evidence type="ECO:0000256" key="1">
    <source>
        <dbReference type="ARBA" id="ARBA00004442"/>
    </source>
</evidence>
<evidence type="ECO:0000256" key="2">
    <source>
        <dbReference type="ARBA" id="ARBA00006275"/>
    </source>
</evidence>
<evidence type="ECO:0000256" key="4">
    <source>
        <dbReference type="ARBA" id="ARBA00023136"/>
    </source>
</evidence>
<keyword evidence="3 6" id="KW-0732">Signal</keyword>
<dbReference type="InterPro" id="IPR011990">
    <property type="entry name" value="TPR-like_helical_dom_sf"/>
</dbReference>
<evidence type="ECO:0000256" key="6">
    <source>
        <dbReference type="SAM" id="SignalP"/>
    </source>
</evidence>
<dbReference type="Gene3D" id="1.25.40.390">
    <property type="match status" value="1"/>
</dbReference>
<dbReference type="Pfam" id="PF07980">
    <property type="entry name" value="SusD_RagB"/>
    <property type="match status" value="1"/>
</dbReference>
<accession>A0ABP7U6W0</accession>
<comment type="subcellular location">
    <subcellularLocation>
        <location evidence="1">Cell outer membrane</location>
    </subcellularLocation>
</comment>